<name>A0A6A6BT99_9PEZI</name>
<feature type="compositionally biased region" description="Low complexity" evidence="1">
    <location>
        <begin position="107"/>
        <end position="116"/>
    </location>
</feature>
<sequence length="324" mass="34620">MCGFHSYSICTWQPFAPARANEDTTVKSEVDVNDWLATLFHLLLGCMACTHHWRIFIVQLGNPRIPFTLLRMYTRNTHTHNPFSSHNTTTIIIIYIPTSKKPPQTLPLPSASTPSPRRLPPQPNPTLPSHPTAVPRNPRAPFPAILLLYLLVLVPPTAHHSRPRARSALGPACPLPLHHYPAPSAQPARLRALFFLSLSLYSTIYFGLSAQALTLHGLLWRRLARARVVEGGGVWRLASGVWGLGLALGLGLGLDGLGCVQSTLCVVGCWAGLILLGRGGRGDGIGCEDGDGETEGAGVVVVGGSGARACVRACSQPGVAGGKV</sequence>
<keyword evidence="2" id="KW-0812">Transmembrane</keyword>
<evidence type="ECO:0000256" key="2">
    <source>
        <dbReference type="SAM" id="Phobius"/>
    </source>
</evidence>
<dbReference type="GeneID" id="54292454"/>
<feature type="compositionally biased region" description="Pro residues" evidence="1">
    <location>
        <begin position="117"/>
        <end position="128"/>
    </location>
</feature>
<accession>A0A6A6BT99</accession>
<evidence type="ECO:0000313" key="3">
    <source>
        <dbReference type="EMBL" id="KAF2146057.1"/>
    </source>
</evidence>
<organism evidence="3 4">
    <name type="scientific">Aplosporella prunicola CBS 121167</name>
    <dbReference type="NCBI Taxonomy" id="1176127"/>
    <lineage>
        <taxon>Eukaryota</taxon>
        <taxon>Fungi</taxon>
        <taxon>Dikarya</taxon>
        <taxon>Ascomycota</taxon>
        <taxon>Pezizomycotina</taxon>
        <taxon>Dothideomycetes</taxon>
        <taxon>Dothideomycetes incertae sedis</taxon>
        <taxon>Botryosphaeriales</taxon>
        <taxon>Aplosporellaceae</taxon>
        <taxon>Aplosporella</taxon>
    </lineage>
</organism>
<keyword evidence="2" id="KW-0472">Membrane</keyword>
<dbReference type="AlphaFoldDB" id="A0A6A6BT99"/>
<keyword evidence="2" id="KW-1133">Transmembrane helix</keyword>
<evidence type="ECO:0000256" key="1">
    <source>
        <dbReference type="SAM" id="MobiDB-lite"/>
    </source>
</evidence>
<reference evidence="3" key="1">
    <citation type="journal article" date="2020" name="Stud. Mycol.">
        <title>101 Dothideomycetes genomes: a test case for predicting lifestyles and emergence of pathogens.</title>
        <authorList>
            <person name="Haridas S."/>
            <person name="Albert R."/>
            <person name="Binder M."/>
            <person name="Bloem J."/>
            <person name="Labutti K."/>
            <person name="Salamov A."/>
            <person name="Andreopoulos B."/>
            <person name="Baker S."/>
            <person name="Barry K."/>
            <person name="Bills G."/>
            <person name="Bluhm B."/>
            <person name="Cannon C."/>
            <person name="Castanera R."/>
            <person name="Culley D."/>
            <person name="Daum C."/>
            <person name="Ezra D."/>
            <person name="Gonzalez J."/>
            <person name="Henrissat B."/>
            <person name="Kuo A."/>
            <person name="Liang C."/>
            <person name="Lipzen A."/>
            <person name="Lutzoni F."/>
            <person name="Magnuson J."/>
            <person name="Mondo S."/>
            <person name="Nolan M."/>
            <person name="Ohm R."/>
            <person name="Pangilinan J."/>
            <person name="Park H.-J."/>
            <person name="Ramirez L."/>
            <person name="Alfaro M."/>
            <person name="Sun H."/>
            <person name="Tritt A."/>
            <person name="Yoshinaga Y."/>
            <person name="Zwiers L.-H."/>
            <person name="Turgeon B."/>
            <person name="Goodwin S."/>
            <person name="Spatafora J."/>
            <person name="Crous P."/>
            <person name="Grigoriev I."/>
        </authorList>
    </citation>
    <scope>NUCLEOTIDE SEQUENCE</scope>
    <source>
        <strain evidence="3">CBS 121167</strain>
    </source>
</reference>
<dbReference type="Proteomes" id="UP000799438">
    <property type="component" value="Unassembled WGS sequence"/>
</dbReference>
<dbReference type="RefSeq" id="XP_033401769.1">
    <property type="nucleotide sequence ID" value="XM_033534962.1"/>
</dbReference>
<feature type="region of interest" description="Disordered" evidence="1">
    <location>
        <begin position="103"/>
        <end position="134"/>
    </location>
</feature>
<feature type="transmembrane region" description="Helical" evidence="2">
    <location>
        <begin position="260"/>
        <end position="276"/>
    </location>
</feature>
<gene>
    <name evidence="3" type="ORF">K452DRAFT_105270</name>
</gene>
<dbReference type="EMBL" id="ML995476">
    <property type="protein sequence ID" value="KAF2146057.1"/>
    <property type="molecule type" value="Genomic_DNA"/>
</dbReference>
<protein>
    <submittedName>
        <fullName evidence="3">Uncharacterized protein</fullName>
    </submittedName>
</protein>
<evidence type="ECO:0000313" key="4">
    <source>
        <dbReference type="Proteomes" id="UP000799438"/>
    </source>
</evidence>
<proteinExistence type="predicted"/>
<feature type="transmembrane region" description="Helical" evidence="2">
    <location>
        <begin position="234"/>
        <end position="254"/>
    </location>
</feature>
<feature type="transmembrane region" description="Helical" evidence="2">
    <location>
        <begin position="192"/>
        <end position="213"/>
    </location>
</feature>
<keyword evidence="4" id="KW-1185">Reference proteome</keyword>